<protein>
    <submittedName>
        <fullName evidence="1">S-adenosyl-L-methionine-dependent methyltransferase</fullName>
    </submittedName>
</protein>
<sequence length="271" mass="29724">MTSSTTQIDYPLGVSETEWDRLDAQSNGIDNYLGNKVCQEDIGQPRSILEIGAGSGAWAIRAAKQYPEADVVAVDMNPLPARPLPSNLRYQKVNVLEPFPFPAGSFDVVHIRLVLCHLPDGLEVLSRIIDLVAPGGWVLVDEIDWSANFEGLDKAPGIKGGLSALVHGMEAVNGHPHFGKTLKAYLDSSSQLSEIHFEEVDLPFNPIPDEPRVGGLARTMKSALTRAFGGAAARNPAEEELQRAFIDEINRDGLDWQYSCQLYFAWAKKRA</sequence>
<keyword evidence="2" id="KW-1185">Reference proteome</keyword>
<dbReference type="Proteomes" id="UP001218218">
    <property type="component" value="Unassembled WGS sequence"/>
</dbReference>
<dbReference type="InterPro" id="IPR029063">
    <property type="entry name" value="SAM-dependent_MTases_sf"/>
</dbReference>
<accession>A0AAD7EQE2</accession>
<dbReference type="PANTHER" id="PTHR43591:SF24">
    <property type="entry name" value="2-METHOXY-6-POLYPRENYL-1,4-BENZOQUINOL METHYLASE, MITOCHONDRIAL"/>
    <property type="match status" value="1"/>
</dbReference>
<gene>
    <name evidence="1" type="ORF">DFH08DRAFT_869684</name>
</gene>
<evidence type="ECO:0000313" key="1">
    <source>
        <dbReference type="EMBL" id="KAJ7346887.1"/>
    </source>
</evidence>
<organism evidence="1 2">
    <name type="scientific">Mycena albidolilacea</name>
    <dbReference type="NCBI Taxonomy" id="1033008"/>
    <lineage>
        <taxon>Eukaryota</taxon>
        <taxon>Fungi</taxon>
        <taxon>Dikarya</taxon>
        <taxon>Basidiomycota</taxon>
        <taxon>Agaricomycotina</taxon>
        <taxon>Agaricomycetes</taxon>
        <taxon>Agaricomycetidae</taxon>
        <taxon>Agaricales</taxon>
        <taxon>Marasmiineae</taxon>
        <taxon>Mycenaceae</taxon>
        <taxon>Mycena</taxon>
    </lineage>
</organism>
<dbReference type="CDD" id="cd02440">
    <property type="entry name" value="AdoMet_MTases"/>
    <property type="match status" value="1"/>
</dbReference>
<evidence type="ECO:0000313" key="2">
    <source>
        <dbReference type="Proteomes" id="UP001218218"/>
    </source>
</evidence>
<dbReference type="SUPFAM" id="SSF53335">
    <property type="entry name" value="S-adenosyl-L-methionine-dependent methyltransferases"/>
    <property type="match status" value="1"/>
</dbReference>
<name>A0AAD7EQE2_9AGAR</name>
<reference evidence="1" key="1">
    <citation type="submission" date="2023-03" db="EMBL/GenBank/DDBJ databases">
        <title>Massive genome expansion in bonnet fungi (Mycena s.s.) driven by repeated elements and novel gene families across ecological guilds.</title>
        <authorList>
            <consortium name="Lawrence Berkeley National Laboratory"/>
            <person name="Harder C.B."/>
            <person name="Miyauchi S."/>
            <person name="Viragh M."/>
            <person name="Kuo A."/>
            <person name="Thoen E."/>
            <person name="Andreopoulos B."/>
            <person name="Lu D."/>
            <person name="Skrede I."/>
            <person name="Drula E."/>
            <person name="Henrissat B."/>
            <person name="Morin E."/>
            <person name="Kohler A."/>
            <person name="Barry K."/>
            <person name="LaButti K."/>
            <person name="Morin E."/>
            <person name="Salamov A."/>
            <person name="Lipzen A."/>
            <person name="Mereny Z."/>
            <person name="Hegedus B."/>
            <person name="Baldrian P."/>
            <person name="Stursova M."/>
            <person name="Weitz H."/>
            <person name="Taylor A."/>
            <person name="Grigoriev I.V."/>
            <person name="Nagy L.G."/>
            <person name="Martin F."/>
            <person name="Kauserud H."/>
        </authorList>
    </citation>
    <scope>NUCLEOTIDE SEQUENCE</scope>
    <source>
        <strain evidence="1">CBHHK002</strain>
    </source>
</reference>
<dbReference type="Gene3D" id="3.40.50.150">
    <property type="entry name" value="Vaccinia Virus protein VP39"/>
    <property type="match status" value="1"/>
</dbReference>
<dbReference type="GO" id="GO:0032259">
    <property type="term" value="P:methylation"/>
    <property type="evidence" value="ECO:0007669"/>
    <property type="project" value="UniProtKB-KW"/>
</dbReference>
<dbReference type="PANTHER" id="PTHR43591">
    <property type="entry name" value="METHYLTRANSFERASE"/>
    <property type="match status" value="1"/>
</dbReference>
<keyword evidence="1" id="KW-0489">Methyltransferase</keyword>
<keyword evidence="1" id="KW-0808">Transferase</keyword>
<dbReference type="EMBL" id="JARIHO010000020">
    <property type="protein sequence ID" value="KAJ7346887.1"/>
    <property type="molecule type" value="Genomic_DNA"/>
</dbReference>
<dbReference type="AlphaFoldDB" id="A0AAD7EQE2"/>
<dbReference type="Pfam" id="PF13489">
    <property type="entry name" value="Methyltransf_23"/>
    <property type="match status" value="1"/>
</dbReference>
<comment type="caution">
    <text evidence="1">The sequence shown here is derived from an EMBL/GenBank/DDBJ whole genome shotgun (WGS) entry which is preliminary data.</text>
</comment>
<proteinExistence type="predicted"/>
<dbReference type="GO" id="GO:0008168">
    <property type="term" value="F:methyltransferase activity"/>
    <property type="evidence" value="ECO:0007669"/>
    <property type="project" value="UniProtKB-KW"/>
</dbReference>